<dbReference type="RefSeq" id="XP_028144751.1">
    <property type="nucleotide sequence ID" value="XM_028288950.1"/>
</dbReference>
<name>A0A6P7G6P7_DIAVI</name>
<accession>A0A6P7G6P7</accession>
<evidence type="ECO:0000313" key="2">
    <source>
        <dbReference type="RefSeq" id="XP_028144751.1"/>
    </source>
</evidence>
<feature type="region of interest" description="Disordered" evidence="1">
    <location>
        <begin position="1289"/>
        <end position="1312"/>
    </location>
</feature>
<organism evidence="2">
    <name type="scientific">Diabrotica virgifera virgifera</name>
    <name type="common">western corn rootworm</name>
    <dbReference type="NCBI Taxonomy" id="50390"/>
    <lineage>
        <taxon>Eukaryota</taxon>
        <taxon>Metazoa</taxon>
        <taxon>Ecdysozoa</taxon>
        <taxon>Arthropoda</taxon>
        <taxon>Hexapoda</taxon>
        <taxon>Insecta</taxon>
        <taxon>Pterygota</taxon>
        <taxon>Neoptera</taxon>
        <taxon>Endopterygota</taxon>
        <taxon>Coleoptera</taxon>
        <taxon>Polyphaga</taxon>
        <taxon>Cucujiformia</taxon>
        <taxon>Chrysomeloidea</taxon>
        <taxon>Chrysomelidae</taxon>
        <taxon>Galerucinae</taxon>
        <taxon>Diabroticina</taxon>
        <taxon>Diabroticites</taxon>
        <taxon>Diabrotica</taxon>
    </lineage>
</organism>
<proteinExistence type="predicted"/>
<evidence type="ECO:0000256" key="1">
    <source>
        <dbReference type="SAM" id="MobiDB-lite"/>
    </source>
</evidence>
<feature type="non-terminal residue" evidence="2">
    <location>
        <position position="1"/>
    </location>
</feature>
<protein>
    <submittedName>
        <fullName evidence="2">Uncharacterized protein LOC114338358</fullName>
    </submittedName>
</protein>
<gene>
    <name evidence="2" type="primary">LOC114338358</name>
</gene>
<sequence length="1363" mass="148736">VNTEEIAISTKTLFGVPQNFVVENISSKNIVENTEMPIKASVSFSQQDFPFASDPPCLKDQCTDPKSADKKISYTPPVYSFIKPQMVDKESNYETRRVAFGDYIKDPKDNVVACYVVNTPVGPFKPTTQDKGSPPTMKDESTCCSNNKCAELEQPPCGGLEIPCGEVEADEDVNTECETSEEPPCKYFGTPCCKTEAKEDINNKCEESEEAPCKYFGSPCCEVKANEETVIPDTKQDLPLGEKIDVDDNPGINVDLKTCADIESPPCEDEGIPCVEKEVTIPIANDNTQATFAPVTEKSQSPCARFGYPCKKNKNDALEHLPEDINISQESGHKDASTEDTVIKIDRDSGSGIICPMTAALEDIGEQKKIAVPCGEDHACAAVDRPCTNLADKIETRNIAVKTDTMKGEDSEIANLTDQEKEPKEKVKGGFLTLTKPLDIETKETPTSLEDVTVSSPQQTHEIAVSGKSVGDDDTRATIASSTLPVEMTSKGEYTSDLRTDKQIATSSVVEGVNEQETFTFDYIRENVGTSFEKPSQYAKSIAVKPYTADKQESNHATVSQSDCGCQSTLPPTEQSCQCCECKEIGVSTARYAEYSQVPETMLQEKIPVKYIQDKQPDADDEYHSASDEILSQTKNRMDLEAEDIAIKDGMLLTLDKSRISKDKQIIPTGIVLPDGSRVLSNGNIQRPDGTIITQDGEIQQLGTTVHPDRTSMPPVIELGKQTKKHQLPEGYIIEPDGSIQPLGSKLLPDGTIQRPDGNIVYPDGTVKSFDGHVLPLQRSIELSQSFMLPDGTIVQEDGTIVAPDGRVYPRGSRLSPGGNILLPDGKSVEREIPEILVDKEKSVEKTIVRSEETYETDIITQKISQQITQEDKPIVVSSQDGEPQDGIEPSSSKVIDEKTSIQVDKVGTKDSVKVEDGSAAKISLRMSEITETVTTKSGQQYPTPGITEKDGLDEELKDQEKVASINLPIKARATSDSLPIRSITPESAAMKQKISSYSETEAATIKTDTVMSHPSEAVTTTSGPHYGIFSEIAKDEADEVLKDKEKAAALSELPIKSKVTSDMPPTVGITHESKIITRKISSISQLSEEVETTNGKYHLPSGMIAKDQIDDVLKDSHKAVQSLITAEDAIITEKDSILSPKGSVMKPVETILGKEADVPAIQTSKDVTKSSEKIVTISGHQYPISNGNIIIENLKDIKQKASAISKQSLKHQVTKDSLPISSVILERDISIEKVKIFPPHKLKKVEPRETITTSDGQQYPISSTINNDELDQILQDKEKSATISGQQLKGNFTSDSLPIQPITPESTSIAEKTAVESVPRIDETVLKTFEADVPTGEIKENMSKPGEAITTEVDEKYYSLPK</sequence>
<dbReference type="InParanoid" id="A0A6P7G6P7"/>
<feature type="compositionally biased region" description="Polar residues" evidence="1">
    <location>
        <begin position="1289"/>
        <end position="1311"/>
    </location>
</feature>
<reference evidence="2" key="1">
    <citation type="submission" date="2025-08" db="UniProtKB">
        <authorList>
            <consortium name="RefSeq"/>
        </authorList>
    </citation>
    <scope>IDENTIFICATION</scope>
    <source>
        <tissue evidence="2">Whole insect</tissue>
    </source>
</reference>